<feature type="transmembrane region" description="Helical" evidence="3">
    <location>
        <begin position="12"/>
        <end position="34"/>
    </location>
</feature>
<dbReference type="GO" id="GO:0016491">
    <property type="term" value="F:oxidoreductase activity"/>
    <property type="evidence" value="ECO:0007669"/>
    <property type="project" value="InterPro"/>
</dbReference>
<protein>
    <submittedName>
        <fullName evidence="6">Sulfite reductase (NADPH) flavoprotein alpha-component</fullName>
    </submittedName>
</protein>
<dbReference type="InterPro" id="IPR008254">
    <property type="entry name" value="Flavodoxin/NO_synth"/>
</dbReference>
<dbReference type="Proteomes" id="UP000199256">
    <property type="component" value="Unassembled WGS sequence"/>
</dbReference>
<dbReference type="Pfam" id="PF00258">
    <property type="entry name" value="Flavodoxin_1"/>
    <property type="match status" value="1"/>
</dbReference>
<feature type="transmembrane region" description="Helical" evidence="3">
    <location>
        <begin position="165"/>
        <end position="188"/>
    </location>
</feature>
<dbReference type="PRINTS" id="PR00371">
    <property type="entry name" value="FPNCR"/>
</dbReference>
<dbReference type="Pfam" id="PF03929">
    <property type="entry name" value="PepSY_TM"/>
    <property type="match status" value="1"/>
</dbReference>
<dbReference type="InterPro" id="IPR039261">
    <property type="entry name" value="FNR_nucleotide-bd"/>
</dbReference>
<dbReference type="PROSITE" id="PS50902">
    <property type="entry name" value="FLAVODOXIN_LIKE"/>
    <property type="match status" value="1"/>
</dbReference>
<dbReference type="Gene3D" id="3.40.50.360">
    <property type="match status" value="1"/>
</dbReference>
<feature type="domain" description="Flavodoxin-like" evidence="4">
    <location>
        <begin position="315"/>
        <end position="450"/>
    </location>
</feature>
<feature type="transmembrane region" description="Helical" evidence="3">
    <location>
        <begin position="277"/>
        <end position="298"/>
    </location>
</feature>
<organism evidence="6 7">
    <name type="scientific">Ectothiorhodospira marina</name>
    <dbReference type="NCBI Taxonomy" id="1396821"/>
    <lineage>
        <taxon>Bacteria</taxon>
        <taxon>Pseudomonadati</taxon>
        <taxon>Pseudomonadota</taxon>
        <taxon>Gammaproteobacteria</taxon>
        <taxon>Chromatiales</taxon>
        <taxon>Ectothiorhodospiraceae</taxon>
        <taxon>Ectothiorhodospira</taxon>
    </lineage>
</organism>
<evidence type="ECO:0000259" key="4">
    <source>
        <dbReference type="PROSITE" id="PS50902"/>
    </source>
</evidence>
<dbReference type="InterPro" id="IPR017938">
    <property type="entry name" value="Riboflavin_synthase-like_b-brl"/>
</dbReference>
<name>A0A1H7FS80_9GAMM</name>
<dbReference type="Gene3D" id="3.40.50.80">
    <property type="entry name" value="Nucleotide-binding domain of ferredoxin-NADP reductase (FNR) module"/>
    <property type="match status" value="1"/>
</dbReference>
<dbReference type="GO" id="GO:0019344">
    <property type="term" value="P:cysteine biosynthetic process"/>
    <property type="evidence" value="ECO:0007669"/>
    <property type="project" value="UniProtKB-KW"/>
</dbReference>
<proteinExistence type="predicted"/>
<dbReference type="RefSeq" id="WP_090249993.1">
    <property type="nucleotide sequence ID" value="NZ_FOAA01000001.1"/>
</dbReference>
<keyword evidence="2" id="KW-0288">FMN</keyword>
<feature type="domain" description="FAD-binding FR-type" evidence="5">
    <location>
        <begin position="466"/>
        <end position="583"/>
    </location>
</feature>
<dbReference type="SUPFAM" id="SSF52218">
    <property type="entry name" value="Flavoproteins"/>
    <property type="match status" value="1"/>
</dbReference>
<dbReference type="InterPro" id="IPR001433">
    <property type="entry name" value="OxRdtase_FAD/NAD-bd"/>
</dbReference>
<evidence type="ECO:0000259" key="5">
    <source>
        <dbReference type="PROSITE" id="PS51384"/>
    </source>
</evidence>
<dbReference type="STRING" id="1396821.SAMN05444515_101327"/>
<evidence type="ECO:0000256" key="3">
    <source>
        <dbReference type="SAM" id="Phobius"/>
    </source>
</evidence>
<evidence type="ECO:0000313" key="6">
    <source>
        <dbReference type="EMBL" id="SEK28953.1"/>
    </source>
</evidence>
<dbReference type="Gene3D" id="2.40.30.10">
    <property type="entry name" value="Translation factors"/>
    <property type="match status" value="1"/>
</dbReference>
<feature type="transmembrane region" description="Helical" evidence="3">
    <location>
        <begin position="135"/>
        <end position="153"/>
    </location>
</feature>
<dbReference type="GO" id="GO:0050660">
    <property type="term" value="F:flavin adenine dinucleotide binding"/>
    <property type="evidence" value="ECO:0007669"/>
    <property type="project" value="TreeGrafter"/>
</dbReference>
<dbReference type="InterPro" id="IPR001709">
    <property type="entry name" value="Flavoprot_Pyr_Nucl_cyt_Rdtase"/>
</dbReference>
<keyword evidence="1" id="KW-0285">Flavoprotein</keyword>
<dbReference type="GO" id="GO:0010181">
    <property type="term" value="F:FMN binding"/>
    <property type="evidence" value="ECO:0007669"/>
    <property type="project" value="InterPro"/>
</dbReference>
<dbReference type="EMBL" id="FOAA01000001">
    <property type="protein sequence ID" value="SEK28953.1"/>
    <property type="molecule type" value="Genomic_DNA"/>
</dbReference>
<dbReference type="PANTHER" id="PTHR19384">
    <property type="entry name" value="NITRIC OXIDE SYNTHASE-RELATED"/>
    <property type="match status" value="1"/>
</dbReference>
<evidence type="ECO:0000313" key="7">
    <source>
        <dbReference type="Proteomes" id="UP000199256"/>
    </source>
</evidence>
<sequence length="736" mass="80126">MNPRYRRILGWLHRWLTLILLPLFALIIITGAILSLDPILDDLRSGQAAEAPADAATLVRLLDQVDPGHRVRSVAVEEGGVVMLEFREQGRSQFRSFDLDTGEQLEQRGEQGDFFNIVKHLHKDLLLGAESVVEIATYLMVLVMIVGPFLAWPRLRRTLVGWHTLGGWVVLPLVLMVSVTGILMSLHIGTPQLPRLHPDDPRMGMAPAIEAVMVTGDLSGVREVTRVKNSAAAVWGVDPVGEAVHVVSPHGVIRQENFPGLVKALHEGTWAGAWSGMLNLLASLALVGLMGTGLWSWARRIRQGRQRSGDEGADILVAHASQTGTAAKLADLTRQALQAGGGRVLHASVAGLSMAELKGFRQVFLITSTAGDGQVPEQARAFLKALAGADLAGCRFSILALGDRSYSHFCRGGEQLREALLAAGGEEVLPMVKVDGDPAADWRCWLDQVAAQLDIGLGDVAAPQGDPSVRLTLRERHQLNDPADPDTHEVWSLRFESPEPLAFRPGDLLLVRPGAGEPARPYSIGSTPQEDPRSLLLTVALVSHRQADGSQRLGKASELLCRQLKEGDVLEGHLRAHPDFNPPEDAKRPMIMLAAGCGIAPFMGFMAEQACLRRPGPTWLIFGNRKRAGDFFYGQQLEAWHEAGYLNRLDTAFSRDTDGGGYVQDRLHAAADELMVWALERDAVIYVCGNAGSLGQGVRAALAEILAAHEGLDEDQAIRRLQQWEARGKLRMDLID</sequence>
<dbReference type="PROSITE" id="PS51384">
    <property type="entry name" value="FAD_FR"/>
    <property type="match status" value="1"/>
</dbReference>
<evidence type="ECO:0000256" key="2">
    <source>
        <dbReference type="ARBA" id="ARBA00022643"/>
    </source>
</evidence>
<dbReference type="SUPFAM" id="SSF52343">
    <property type="entry name" value="Ferredoxin reductase-like, C-terminal NADP-linked domain"/>
    <property type="match status" value="1"/>
</dbReference>
<dbReference type="InterPro" id="IPR017927">
    <property type="entry name" value="FAD-bd_FR_type"/>
</dbReference>
<dbReference type="AlphaFoldDB" id="A0A1H7FS80"/>
<dbReference type="SUPFAM" id="SSF63380">
    <property type="entry name" value="Riboflavin synthase domain-like"/>
    <property type="match status" value="1"/>
</dbReference>
<dbReference type="OrthoDB" id="9816402at2"/>
<keyword evidence="3" id="KW-0812">Transmembrane</keyword>
<evidence type="ECO:0000256" key="1">
    <source>
        <dbReference type="ARBA" id="ARBA00022630"/>
    </source>
</evidence>
<accession>A0A1H7FS80</accession>
<dbReference type="InterPro" id="IPR005625">
    <property type="entry name" value="PepSY-ass_TM"/>
</dbReference>
<reference evidence="7" key="1">
    <citation type="submission" date="2016-10" db="EMBL/GenBank/DDBJ databases">
        <authorList>
            <person name="Varghese N."/>
            <person name="Submissions S."/>
        </authorList>
    </citation>
    <scope>NUCLEOTIDE SEQUENCE [LARGE SCALE GENOMIC DNA]</scope>
    <source>
        <strain evidence="7">DSM 241</strain>
    </source>
</reference>
<keyword evidence="3" id="KW-0472">Membrane</keyword>
<keyword evidence="7" id="KW-1185">Reference proteome</keyword>
<dbReference type="InterPro" id="IPR029039">
    <property type="entry name" value="Flavoprotein-like_sf"/>
</dbReference>
<dbReference type="Pfam" id="PF00175">
    <property type="entry name" value="NAD_binding_1"/>
    <property type="match status" value="1"/>
</dbReference>
<keyword evidence="3" id="KW-1133">Transmembrane helix</keyword>
<gene>
    <name evidence="6" type="ORF">SAMN05444515_101327</name>
</gene>
<dbReference type="GO" id="GO:0005829">
    <property type="term" value="C:cytosol"/>
    <property type="evidence" value="ECO:0007669"/>
    <property type="project" value="TreeGrafter"/>
</dbReference>